<gene>
    <name evidence="1" type="ORF">ENV60_09375</name>
</gene>
<name>A0A7C4TCS7_UNCW3</name>
<dbReference type="AlphaFoldDB" id="A0A7C4TCS7"/>
<comment type="caution">
    <text evidence="1">The sequence shown here is derived from an EMBL/GenBank/DDBJ whole genome shotgun (WGS) entry which is preliminary data.</text>
</comment>
<evidence type="ECO:0000313" key="1">
    <source>
        <dbReference type="EMBL" id="HGV98488.1"/>
    </source>
</evidence>
<dbReference type="EMBL" id="DTGZ01000175">
    <property type="protein sequence ID" value="HGV98488.1"/>
    <property type="molecule type" value="Genomic_DNA"/>
</dbReference>
<sequence length="206" mass="23321">MKRILLVFFVIFLFFIFCGAPQGPAVGGPQTGVDVAYGILTENEIQRFLRVFPTFVEIVEREGKEINLETQPGDIVSAFRGMSILNKEIVQLDSKLRAAGMGWNEFWPAYGKTMFAYTAILLDSLKVEAKKEMVKNEAEIKKMEALLNDPKIPESQKSAIKASLEAMKSATQTFNQFDTIYARVPQSNKELVKKYLKEINEIVNRD</sequence>
<reference evidence="1" key="1">
    <citation type="journal article" date="2020" name="mSystems">
        <title>Genome- and Community-Level Interaction Insights into Carbon Utilization and Element Cycling Functions of Hydrothermarchaeota in Hydrothermal Sediment.</title>
        <authorList>
            <person name="Zhou Z."/>
            <person name="Liu Y."/>
            <person name="Xu W."/>
            <person name="Pan J."/>
            <person name="Luo Z.H."/>
            <person name="Li M."/>
        </authorList>
    </citation>
    <scope>NUCLEOTIDE SEQUENCE [LARGE SCALE GENOMIC DNA]</scope>
    <source>
        <strain evidence="1">SpSt-774</strain>
    </source>
</reference>
<accession>A0A7C4TCS7</accession>
<proteinExistence type="predicted"/>
<organism evidence="1">
    <name type="scientific">candidate division WOR-3 bacterium</name>
    <dbReference type="NCBI Taxonomy" id="2052148"/>
    <lineage>
        <taxon>Bacteria</taxon>
        <taxon>Bacteria division WOR-3</taxon>
    </lineage>
</organism>
<protein>
    <submittedName>
        <fullName evidence="1">Uncharacterized protein</fullName>
    </submittedName>
</protein>